<dbReference type="Proteomes" id="UP001157961">
    <property type="component" value="Unassembled WGS sequence"/>
</dbReference>
<evidence type="ECO:0000313" key="2">
    <source>
        <dbReference type="Proteomes" id="UP001157961"/>
    </source>
</evidence>
<proteinExistence type="predicted"/>
<reference evidence="1 2" key="1">
    <citation type="submission" date="2017-05" db="EMBL/GenBank/DDBJ databases">
        <authorList>
            <person name="Varghese N."/>
            <person name="Submissions S."/>
        </authorList>
    </citation>
    <scope>NUCLEOTIDE SEQUENCE [LARGE SCALE GENOMIC DNA]</scope>
    <source>
        <strain evidence="1 2">DSM 29734</strain>
    </source>
</reference>
<name>A0ABY1P1K1_9RHOB</name>
<protein>
    <submittedName>
        <fullName evidence="1">Uncharacterized protein</fullName>
    </submittedName>
</protein>
<organism evidence="1 2">
    <name type="scientific">Shimia sagamensis</name>
    <dbReference type="NCBI Taxonomy" id="1566352"/>
    <lineage>
        <taxon>Bacteria</taxon>
        <taxon>Pseudomonadati</taxon>
        <taxon>Pseudomonadota</taxon>
        <taxon>Alphaproteobacteria</taxon>
        <taxon>Rhodobacterales</taxon>
        <taxon>Roseobacteraceae</taxon>
    </lineage>
</organism>
<keyword evidence="2" id="KW-1185">Reference proteome</keyword>
<accession>A0ABY1P1K1</accession>
<dbReference type="EMBL" id="FXTY01000004">
    <property type="protein sequence ID" value="SMP22607.1"/>
    <property type="molecule type" value="Genomic_DNA"/>
</dbReference>
<evidence type="ECO:0000313" key="1">
    <source>
        <dbReference type="EMBL" id="SMP22607.1"/>
    </source>
</evidence>
<comment type="caution">
    <text evidence="1">The sequence shown here is derived from an EMBL/GenBank/DDBJ whole genome shotgun (WGS) entry which is preliminary data.</text>
</comment>
<sequence length="52" mass="6047">MGCVSSLRNEYAFCTAAFQVFFAAAQQKPFNILLFISFFQDITAWSLTKRWM</sequence>
<gene>
    <name evidence="1" type="ORF">SAMN06265373_104220</name>
</gene>